<evidence type="ECO:0000313" key="2">
    <source>
        <dbReference type="Proteomes" id="UP000325811"/>
    </source>
</evidence>
<name>A0A5Q4ZH72_9BURK</name>
<dbReference type="Proteomes" id="UP000325811">
    <property type="component" value="Chromosome I"/>
</dbReference>
<dbReference type="EMBL" id="LR699553">
    <property type="protein sequence ID" value="VVD29164.1"/>
    <property type="molecule type" value="Genomic_DNA"/>
</dbReference>
<evidence type="ECO:0008006" key="3">
    <source>
        <dbReference type="Google" id="ProtNLM"/>
    </source>
</evidence>
<dbReference type="KEGG" id="pdio:PDMSB3_2708"/>
<proteinExistence type="predicted"/>
<organism evidence="1 2">
    <name type="scientific">Paraburkholderia dioscoreae</name>
    <dbReference type="NCBI Taxonomy" id="2604047"/>
    <lineage>
        <taxon>Bacteria</taxon>
        <taxon>Pseudomonadati</taxon>
        <taxon>Pseudomonadota</taxon>
        <taxon>Betaproteobacteria</taxon>
        <taxon>Burkholderiales</taxon>
        <taxon>Burkholderiaceae</taxon>
        <taxon>Paraburkholderia</taxon>
    </lineage>
</organism>
<evidence type="ECO:0000313" key="1">
    <source>
        <dbReference type="EMBL" id="VVD29164.1"/>
    </source>
</evidence>
<dbReference type="RefSeq" id="WP_165186375.1">
    <property type="nucleotide sequence ID" value="NZ_LR699553.1"/>
</dbReference>
<accession>A0A5Q4ZH72</accession>
<keyword evidence="2" id="KW-1185">Reference proteome</keyword>
<gene>
    <name evidence="1" type="ORF">PDMSB3_2708</name>
</gene>
<dbReference type="AlphaFoldDB" id="A0A5Q4ZH72"/>
<sequence>MAPSQFRQDFPEFADTTRYSDSQVQMWLTAAVSLVNERRWMELTTLGLELVTAHYLTLGVRDVATANAGGTPGEVKGPTISKAVDKVSVGYDSAAATIEDGGSWNLTSYGIRYITLARMMGAGGLQF</sequence>
<dbReference type="Pfam" id="PF13262">
    <property type="entry name" value="DUF4054"/>
    <property type="match status" value="1"/>
</dbReference>
<protein>
    <recommendedName>
        <fullName evidence="3">DUF4054 domain-containing protein</fullName>
    </recommendedName>
</protein>
<reference evidence="1 2" key="1">
    <citation type="submission" date="2019-08" db="EMBL/GenBank/DDBJ databases">
        <authorList>
            <person name="Herpell B J."/>
        </authorList>
    </citation>
    <scope>NUCLEOTIDE SEQUENCE [LARGE SCALE GENOMIC DNA]</scope>
    <source>
        <strain evidence="2">Msb3</strain>
    </source>
</reference>
<dbReference type="InterPro" id="IPR025127">
    <property type="entry name" value="DUF4054"/>
</dbReference>